<dbReference type="EMBL" id="BART01011709">
    <property type="protein sequence ID" value="GAG88303.1"/>
    <property type="molecule type" value="Genomic_DNA"/>
</dbReference>
<evidence type="ECO:0000256" key="1">
    <source>
        <dbReference type="SAM" id="Phobius"/>
    </source>
</evidence>
<feature type="transmembrane region" description="Helical" evidence="1">
    <location>
        <begin position="17"/>
        <end position="35"/>
    </location>
</feature>
<proteinExistence type="predicted"/>
<keyword evidence="1" id="KW-0472">Membrane</keyword>
<protein>
    <submittedName>
        <fullName evidence="2">Uncharacterized protein</fullName>
    </submittedName>
</protein>
<comment type="caution">
    <text evidence="2">The sequence shown here is derived from an EMBL/GenBank/DDBJ whole genome shotgun (WGS) entry which is preliminary data.</text>
</comment>
<keyword evidence="1" id="KW-0812">Transmembrane</keyword>
<sequence length="170" mass="18328">MIGMADMLPLKLKKQKINLFATIITIVGILILISISCKSPTTPEATEASITITNHCGIAVDLLMDGVWQLTIEHLQSSTLSLPTLGVHEFEARKQGTGTVVSSSSADINEYKNFVWTVLTSADISIINNYGETIDIYGDGDLQGSINDQETGTLSRTPYGEHLLEATKSG</sequence>
<dbReference type="AlphaFoldDB" id="X1BVU4"/>
<feature type="non-terminal residue" evidence="2">
    <location>
        <position position="170"/>
    </location>
</feature>
<organism evidence="2">
    <name type="scientific">marine sediment metagenome</name>
    <dbReference type="NCBI Taxonomy" id="412755"/>
    <lineage>
        <taxon>unclassified sequences</taxon>
        <taxon>metagenomes</taxon>
        <taxon>ecological metagenomes</taxon>
    </lineage>
</organism>
<name>X1BVU4_9ZZZZ</name>
<keyword evidence="1" id="KW-1133">Transmembrane helix</keyword>
<gene>
    <name evidence="2" type="ORF">S01H4_24802</name>
</gene>
<reference evidence="2" key="1">
    <citation type="journal article" date="2014" name="Front. Microbiol.">
        <title>High frequency of phylogenetically diverse reductive dehalogenase-homologous genes in deep subseafloor sedimentary metagenomes.</title>
        <authorList>
            <person name="Kawai M."/>
            <person name="Futagami T."/>
            <person name="Toyoda A."/>
            <person name="Takaki Y."/>
            <person name="Nishi S."/>
            <person name="Hori S."/>
            <person name="Arai W."/>
            <person name="Tsubouchi T."/>
            <person name="Morono Y."/>
            <person name="Uchiyama I."/>
            <person name="Ito T."/>
            <person name="Fujiyama A."/>
            <person name="Inagaki F."/>
            <person name="Takami H."/>
        </authorList>
    </citation>
    <scope>NUCLEOTIDE SEQUENCE</scope>
    <source>
        <strain evidence="2">Expedition CK06-06</strain>
    </source>
</reference>
<accession>X1BVU4</accession>
<evidence type="ECO:0000313" key="2">
    <source>
        <dbReference type="EMBL" id="GAG88303.1"/>
    </source>
</evidence>